<dbReference type="eggNOG" id="KOG2865">
    <property type="taxonomic scope" value="Eukaryota"/>
</dbReference>
<reference evidence="7 8" key="1">
    <citation type="journal article" date="2007" name="Science">
        <title>Sea anemone genome reveals ancestral eumetazoan gene repertoire and genomic organization.</title>
        <authorList>
            <person name="Putnam N.H."/>
            <person name="Srivastava M."/>
            <person name="Hellsten U."/>
            <person name="Dirks B."/>
            <person name="Chapman J."/>
            <person name="Salamov A."/>
            <person name="Terry A."/>
            <person name="Shapiro H."/>
            <person name="Lindquist E."/>
            <person name="Kapitonov V.V."/>
            <person name="Jurka J."/>
            <person name="Genikhovich G."/>
            <person name="Grigoriev I.V."/>
            <person name="Lucas S.M."/>
            <person name="Steele R.E."/>
            <person name="Finnerty J.R."/>
            <person name="Technau U."/>
            <person name="Martindale M.Q."/>
            <person name="Rokhsar D.S."/>
        </authorList>
    </citation>
    <scope>NUCLEOTIDE SEQUENCE [LARGE SCALE GENOMIC DNA]</scope>
    <source>
        <strain evidence="8">CH2 X CH6</strain>
    </source>
</reference>
<dbReference type="GO" id="GO:0003824">
    <property type="term" value="F:catalytic activity"/>
    <property type="evidence" value="ECO:0007669"/>
    <property type="project" value="UniProtKB-ARBA"/>
</dbReference>
<name>A7SNV3_NEMVE</name>
<dbReference type="OrthoDB" id="275457at2759"/>
<evidence type="ECO:0000313" key="8">
    <source>
        <dbReference type="Proteomes" id="UP000001593"/>
    </source>
</evidence>
<dbReference type="PANTHER" id="PTHR12126:SF11">
    <property type="entry name" value="NADH DEHYDROGENASE [UBIQUINONE] 1 ALPHA SUBCOMPLEX SUBUNIT 9, MITOCHONDRIAL"/>
    <property type="match status" value="1"/>
</dbReference>
<feature type="domain" description="NAD(P)-binding" evidence="6">
    <location>
        <begin position="52"/>
        <end position="248"/>
    </location>
</feature>
<dbReference type="PhylomeDB" id="A7SNV3"/>
<evidence type="ECO:0000256" key="3">
    <source>
        <dbReference type="ARBA" id="ARBA00042000"/>
    </source>
</evidence>
<evidence type="ECO:0000313" key="7">
    <source>
        <dbReference type="EMBL" id="EDO34612.1"/>
    </source>
</evidence>
<dbReference type="GO" id="GO:0006744">
    <property type="term" value="P:ubiquinone biosynthetic process"/>
    <property type="evidence" value="ECO:0000318"/>
    <property type="project" value="GO_Central"/>
</dbReference>
<evidence type="ECO:0000259" key="6">
    <source>
        <dbReference type="Pfam" id="PF13460"/>
    </source>
</evidence>
<dbReference type="InParanoid" id="A7SNV3"/>
<proteinExistence type="inferred from homology"/>
<organism evidence="7 8">
    <name type="scientific">Nematostella vectensis</name>
    <name type="common">Starlet sea anemone</name>
    <dbReference type="NCBI Taxonomy" id="45351"/>
    <lineage>
        <taxon>Eukaryota</taxon>
        <taxon>Metazoa</taxon>
        <taxon>Cnidaria</taxon>
        <taxon>Anthozoa</taxon>
        <taxon>Hexacorallia</taxon>
        <taxon>Actiniaria</taxon>
        <taxon>Edwardsiidae</taxon>
        <taxon>Nematostella</taxon>
    </lineage>
</organism>
<sequence length="372" mass="41799">MLVARGIRLVAQCQGKPLIGTAVVSTRKISYLPKKGTGGRSSFNGVSATVFGATGFLGRYVINRLGRVGTQLTVPYRGDEHDIRHLRLMGDLGQIDFFDFHLKDEESIAKMVKHSNVVVNLIGRGFETRNFNFEEVHVDGARTIAKAAKEAGVERLIHVSALNAAVDSPSKFLHTKALGEQAVREEFPNATILRPGTVFGHEDKFLNYYAYLRSLPLGIPLIEGGMNTKKMPVYVADVAQSILEAIKEEASVGQTFELVGPSEYYLYDIIDYIYRVMKCNFKHYTVPRKAYELMAWGFEWSIFNPRLTRDMLYRQFQSDALTPGLPGLEDLGIKPTPLGAEAIAVLRRHRQSYYYEEAIDEDEVCRKTASYQ</sequence>
<dbReference type="InterPro" id="IPR051207">
    <property type="entry name" value="ComplexI_NDUFA9_subunit"/>
</dbReference>
<dbReference type="OMA" id="PEDQFTN"/>
<dbReference type="Gene3D" id="3.40.50.720">
    <property type="entry name" value="NAD(P)-binding Rossmann-like Domain"/>
    <property type="match status" value="1"/>
</dbReference>
<evidence type="ECO:0000256" key="4">
    <source>
        <dbReference type="ARBA" id="ARBA00043145"/>
    </source>
</evidence>
<keyword evidence="8" id="KW-1185">Reference proteome</keyword>
<dbReference type="SUPFAM" id="SSF51735">
    <property type="entry name" value="NAD(P)-binding Rossmann-fold domains"/>
    <property type="match status" value="1"/>
</dbReference>
<dbReference type="PANTHER" id="PTHR12126">
    <property type="entry name" value="NADH-UBIQUINONE OXIDOREDUCTASE 39 KDA SUBUNIT-RELATED"/>
    <property type="match status" value="1"/>
</dbReference>
<dbReference type="Proteomes" id="UP000001593">
    <property type="component" value="Unassembled WGS sequence"/>
</dbReference>
<evidence type="ECO:0000256" key="5">
    <source>
        <dbReference type="ARBA" id="ARBA00046455"/>
    </source>
</evidence>
<evidence type="ECO:0000256" key="2">
    <source>
        <dbReference type="ARBA" id="ARBA00040720"/>
    </source>
</evidence>
<comment type="similarity">
    <text evidence="1">Belongs to the complex I NDUFA9 subunit family.</text>
</comment>
<dbReference type="Pfam" id="PF13460">
    <property type="entry name" value="NAD_binding_10"/>
    <property type="match status" value="1"/>
</dbReference>
<dbReference type="FunFam" id="3.40.50.720:FF:001176">
    <property type="entry name" value="NADH dehydrogenase [ubiquinone] 1 alpha subcomplex subunit 9, mitochondrial"/>
    <property type="match status" value="1"/>
</dbReference>
<accession>A7SNV3</accession>
<comment type="subunit">
    <text evidence="5">Complex I is composed of 45 different subunits. This a component of the hydrophobic protein fraction. Interacts with BLOC1S1. Interacts with SLC2A4. Interacts with CLOCK. Interacts with RAB5IF.</text>
</comment>
<gene>
    <name evidence="7" type="ORF">NEMVEDRAFT_v1g246453</name>
</gene>
<dbReference type="EMBL" id="DS469724">
    <property type="protein sequence ID" value="EDO34612.1"/>
    <property type="molecule type" value="Genomic_DNA"/>
</dbReference>
<dbReference type="GO" id="GO:0005739">
    <property type="term" value="C:mitochondrion"/>
    <property type="evidence" value="ECO:0000318"/>
    <property type="project" value="GO_Central"/>
</dbReference>
<dbReference type="KEGG" id="nve:5505960"/>
<dbReference type="GO" id="GO:0044877">
    <property type="term" value="F:protein-containing complex binding"/>
    <property type="evidence" value="ECO:0000318"/>
    <property type="project" value="GO_Central"/>
</dbReference>
<dbReference type="HOGENOM" id="CLU_007383_6_4_1"/>
<dbReference type="InterPro" id="IPR036291">
    <property type="entry name" value="NAD(P)-bd_dom_sf"/>
</dbReference>
<dbReference type="InterPro" id="IPR016040">
    <property type="entry name" value="NAD(P)-bd_dom"/>
</dbReference>
<dbReference type="AlphaFoldDB" id="A7SNV3"/>
<dbReference type="CDD" id="cd05271">
    <property type="entry name" value="NDUFA9_like_SDR_a"/>
    <property type="match status" value="1"/>
</dbReference>
<dbReference type="STRING" id="45351.A7SNV3"/>
<protein>
    <recommendedName>
        <fullName evidence="2">NADH dehydrogenase [ubiquinone] 1 alpha subcomplex subunit 9, mitochondrial</fullName>
    </recommendedName>
    <alternativeName>
        <fullName evidence="4">Complex I-39kD</fullName>
    </alternativeName>
    <alternativeName>
        <fullName evidence="3">NADH-ubiquinone oxidoreductase 39 kDa subunit</fullName>
    </alternativeName>
</protein>
<evidence type="ECO:0000256" key="1">
    <source>
        <dbReference type="ARBA" id="ARBA00038501"/>
    </source>
</evidence>